<sequence length="432" mass="50263">MRFQLTARTGHPDFLDLPWNEPLAEWTSPRLVEMPMGIHRHVVRTVRYDDRLYHLKELPRRFADREWRFLRHLRAEGVPVVDVVGVVSRREALDGSPLEAVLITEHLEFSVPYRLLFLRQEHQRIREPMIDALVHLLVRIHLQGFLWGDCSLSNTLFRRDAGRLSAYVVDTETGELYQDLSAGQRRMDVELAIEKCGGELMDLQAAGVLSTAIDPFDLGLELEERYHALWAELTRDELFSDDERYRIADRLRRINELGYDVEELELVQDHHRSDLTRMVLKTSVLEPGRYRRLLRQLTGLDVQEHQARRLLNDMHNFGAWLQAEEGHSLPESLIAHRWMQQSFEPIVALVPEDLHGKREPAELFHEVIDHWHHLSELKGADAGLFDAARSYVETVLRFEPEERRVSPAEADDELVDLVPDALVAFDEEADEV</sequence>
<protein>
    <submittedName>
        <fullName evidence="2">LPS kinase</fullName>
    </submittedName>
</protein>
<dbReference type="GO" id="GO:0016301">
    <property type="term" value="F:kinase activity"/>
    <property type="evidence" value="ECO:0007669"/>
    <property type="project" value="UniProtKB-KW"/>
</dbReference>
<dbReference type="AlphaFoldDB" id="A0A8J3EWF0"/>
<dbReference type="SUPFAM" id="SSF56112">
    <property type="entry name" value="Protein kinase-like (PK-like)"/>
    <property type="match status" value="1"/>
</dbReference>
<dbReference type="Pfam" id="PF13224">
    <property type="entry name" value="DUF4032"/>
    <property type="match status" value="1"/>
</dbReference>
<dbReference type="Pfam" id="PF06293">
    <property type="entry name" value="Kdo"/>
    <property type="match status" value="1"/>
</dbReference>
<dbReference type="RefSeq" id="WP_205745349.1">
    <property type="nucleotide sequence ID" value="NZ_BMHA01000002.1"/>
</dbReference>
<evidence type="ECO:0000259" key="1">
    <source>
        <dbReference type="Pfam" id="PF13224"/>
    </source>
</evidence>
<organism evidence="2 3">
    <name type="scientific">Egicoccus halophilus</name>
    <dbReference type="NCBI Taxonomy" id="1670830"/>
    <lineage>
        <taxon>Bacteria</taxon>
        <taxon>Bacillati</taxon>
        <taxon>Actinomycetota</taxon>
        <taxon>Nitriliruptoria</taxon>
        <taxon>Egicoccales</taxon>
        <taxon>Egicoccaceae</taxon>
        <taxon>Egicoccus</taxon>
    </lineage>
</organism>
<accession>A0A8J3EWF0</accession>
<evidence type="ECO:0000313" key="3">
    <source>
        <dbReference type="Proteomes" id="UP000650511"/>
    </source>
</evidence>
<reference evidence="2" key="2">
    <citation type="submission" date="2020-09" db="EMBL/GenBank/DDBJ databases">
        <authorList>
            <person name="Sun Q."/>
            <person name="Zhou Y."/>
        </authorList>
    </citation>
    <scope>NUCLEOTIDE SEQUENCE</scope>
    <source>
        <strain evidence="2">CGMCC 1.14988</strain>
    </source>
</reference>
<proteinExistence type="predicted"/>
<dbReference type="EMBL" id="BMHA01000002">
    <property type="protein sequence ID" value="GGI03506.1"/>
    <property type="molecule type" value="Genomic_DNA"/>
</dbReference>
<name>A0A8J3EWF0_9ACTN</name>
<dbReference type="InterPro" id="IPR011009">
    <property type="entry name" value="Kinase-like_dom_sf"/>
</dbReference>
<keyword evidence="3" id="KW-1185">Reference proteome</keyword>
<evidence type="ECO:0000313" key="2">
    <source>
        <dbReference type="EMBL" id="GGI03506.1"/>
    </source>
</evidence>
<keyword evidence="2" id="KW-0808">Transferase</keyword>
<reference evidence="2" key="1">
    <citation type="journal article" date="2014" name="Int. J. Syst. Evol. Microbiol.">
        <title>Complete genome sequence of Corynebacterium casei LMG S-19264T (=DSM 44701T), isolated from a smear-ripened cheese.</title>
        <authorList>
            <consortium name="US DOE Joint Genome Institute (JGI-PGF)"/>
            <person name="Walter F."/>
            <person name="Albersmeier A."/>
            <person name="Kalinowski J."/>
            <person name="Ruckert C."/>
        </authorList>
    </citation>
    <scope>NUCLEOTIDE SEQUENCE</scope>
    <source>
        <strain evidence="2">CGMCC 1.14988</strain>
    </source>
</reference>
<feature type="domain" description="DUF4032" evidence="1">
    <location>
        <begin position="229"/>
        <end position="396"/>
    </location>
</feature>
<dbReference type="InterPro" id="IPR025111">
    <property type="entry name" value="DUF4032"/>
</dbReference>
<keyword evidence="2" id="KW-0418">Kinase</keyword>
<comment type="caution">
    <text evidence="2">The sequence shown here is derived from an EMBL/GenBank/DDBJ whole genome shotgun (WGS) entry which is preliminary data.</text>
</comment>
<dbReference type="Proteomes" id="UP000650511">
    <property type="component" value="Unassembled WGS sequence"/>
</dbReference>
<gene>
    <name evidence="2" type="ORF">GCM10011354_04370</name>
</gene>